<proteinExistence type="predicted"/>
<dbReference type="Proteomes" id="UP000283389">
    <property type="component" value="Unassembled WGS sequence"/>
</dbReference>
<evidence type="ECO:0000313" key="1">
    <source>
        <dbReference type="EMBL" id="ROM56624.1"/>
    </source>
</evidence>
<dbReference type="AlphaFoldDB" id="A0A423FG99"/>
<name>A0A423FG99_9PSED</name>
<comment type="caution">
    <text evidence="1">The sequence shown here is derived from an EMBL/GenBank/DDBJ whole genome shotgun (WGS) entry which is preliminary data.</text>
</comment>
<dbReference type="Pfam" id="PF03692">
    <property type="entry name" value="CxxCxxCC"/>
    <property type="match status" value="1"/>
</dbReference>
<sequence length="98" mass="11102">MIPVDAFPCTQCGLCCQHVNLAPETQFLDRGDGTCRHYAAASKGCAIYHERPAICRVDQQFTERYAEHFNWAEYVRLNLEVCAILQANAQLIPTRTVQ</sequence>
<dbReference type="EMBL" id="MOAZ01000003">
    <property type="protein sequence ID" value="ROM56624.1"/>
    <property type="molecule type" value="Genomic_DNA"/>
</dbReference>
<evidence type="ECO:0000313" key="2">
    <source>
        <dbReference type="Proteomes" id="UP000283389"/>
    </source>
</evidence>
<dbReference type="InterPro" id="IPR005358">
    <property type="entry name" value="Puta_zinc/iron-chelating_dom"/>
</dbReference>
<organism evidence="1 2">
    <name type="scientific">Pseudomonas canadensis</name>
    <dbReference type="NCBI Taxonomy" id="915099"/>
    <lineage>
        <taxon>Bacteria</taxon>
        <taxon>Pseudomonadati</taxon>
        <taxon>Pseudomonadota</taxon>
        <taxon>Gammaproteobacteria</taxon>
        <taxon>Pseudomonadales</taxon>
        <taxon>Pseudomonadaceae</taxon>
        <taxon>Pseudomonas</taxon>
    </lineage>
</organism>
<gene>
    <name evidence="1" type="ORF">BK649_03595</name>
</gene>
<accession>A0A423FG99</accession>
<reference evidence="1 2" key="1">
    <citation type="submission" date="2016-10" db="EMBL/GenBank/DDBJ databases">
        <title>Comparative genome analysis of multiple Pseudomonas spp. focuses on biocontrol and plant growth promoting traits.</title>
        <authorList>
            <person name="Tao X.-Y."/>
            <person name="Taylor C.G."/>
        </authorList>
    </citation>
    <scope>NUCLEOTIDE SEQUENCE [LARGE SCALE GENOMIC DNA]</scope>
    <source>
        <strain evidence="1 2">36C8</strain>
    </source>
</reference>
<protein>
    <submittedName>
        <fullName evidence="1">Zinc/iron-chelating domain-containing protein</fullName>
    </submittedName>
</protein>